<dbReference type="OrthoDB" id="2138131at2"/>
<dbReference type="PANTHER" id="PTHR10948">
    <property type="entry name" value="TRANSPOSASE"/>
    <property type="match status" value="1"/>
</dbReference>
<dbReference type="AlphaFoldDB" id="A0A5R9DYD0"/>
<reference evidence="1 2" key="1">
    <citation type="submission" date="2019-05" db="EMBL/GenBank/DDBJ databases">
        <title>The metagenome of a microbial culture collection derived from dairy environment covers the genomic content of the human microbiome.</title>
        <authorList>
            <person name="Roder T."/>
            <person name="Wuthrich D."/>
            <person name="Sattari Z."/>
            <person name="Von Ah U."/>
            <person name="Bar C."/>
            <person name="Ronchi F."/>
            <person name="Macpherson A.J."/>
            <person name="Ganal-Vonarburg S.C."/>
            <person name="Bruggmann R."/>
            <person name="Vergeres G."/>
        </authorList>
    </citation>
    <scope>NUCLEOTIDE SEQUENCE [LARGE SCALE GENOMIC DNA]</scope>
    <source>
        <strain evidence="1 2">FAM 24227</strain>
    </source>
</reference>
<evidence type="ECO:0000313" key="2">
    <source>
        <dbReference type="Proteomes" id="UP000306420"/>
    </source>
</evidence>
<dbReference type="GO" id="GO:0005829">
    <property type="term" value="C:cytosol"/>
    <property type="evidence" value="ECO:0007669"/>
    <property type="project" value="TreeGrafter"/>
</dbReference>
<evidence type="ECO:0000313" key="1">
    <source>
        <dbReference type="EMBL" id="TLQ40163.1"/>
    </source>
</evidence>
<organism evidence="1 2">
    <name type="scientific">Ruoffia tabacinasalis</name>
    <dbReference type="NCBI Taxonomy" id="87458"/>
    <lineage>
        <taxon>Bacteria</taxon>
        <taxon>Bacillati</taxon>
        <taxon>Bacillota</taxon>
        <taxon>Bacilli</taxon>
        <taxon>Lactobacillales</taxon>
        <taxon>Aerococcaceae</taxon>
        <taxon>Ruoffia</taxon>
    </lineage>
</organism>
<sequence>MNYKINHIAQLIGRHRSTVYRELKRCPANQYIAQDTQEVANQSARHKGRKPKHTTKLLEDIQGKLDRTWSPTQIIGRDYQGKRFFKSIYKWIY</sequence>
<gene>
    <name evidence="1" type="ORF">FEZ33_09215</name>
</gene>
<proteinExistence type="predicted"/>
<dbReference type="Proteomes" id="UP000306420">
    <property type="component" value="Unassembled WGS sequence"/>
</dbReference>
<dbReference type="PANTHER" id="PTHR10948:SF23">
    <property type="entry name" value="TRANSPOSASE INSI FOR INSERTION SEQUENCE ELEMENT IS30A-RELATED"/>
    <property type="match status" value="1"/>
</dbReference>
<protein>
    <submittedName>
        <fullName evidence="1">Uncharacterized protein</fullName>
    </submittedName>
</protein>
<dbReference type="EMBL" id="VBSP01000036">
    <property type="protein sequence ID" value="TLQ40163.1"/>
    <property type="molecule type" value="Genomic_DNA"/>
</dbReference>
<dbReference type="GO" id="GO:0004803">
    <property type="term" value="F:transposase activity"/>
    <property type="evidence" value="ECO:0007669"/>
    <property type="project" value="TreeGrafter"/>
</dbReference>
<comment type="caution">
    <text evidence="1">The sequence shown here is derived from an EMBL/GenBank/DDBJ whole genome shotgun (WGS) entry which is preliminary data.</text>
</comment>
<name>A0A5R9DYD0_9LACT</name>
<dbReference type="InterPro" id="IPR051917">
    <property type="entry name" value="Transposase-Integrase"/>
</dbReference>
<dbReference type="GO" id="GO:0032196">
    <property type="term" value="P:transposition"/>
    <property type="evidence" value="ECO:0007669"/>
    <property type="project" value="TreeGrafter"/>
</dbReference>
<accession>A0A5R9DYD0</accession>